<sequence length="261" mass="27187">MSLNDAAKAAAVKKVTLLDESFSRFAVRSTLAGVYLCIGTAFAGVVGQAVNGVAPGMGAVAFSLFFGVGLFAILLLGAELATGNMMYMVYAASNKHVSWGKALYLLLITTIFNLVGAIIFAAIMAMSAKFADLDPSHLLVTVSEGKLTKSPQGMLVEAIAANFVVNMGIVGAVFAKDAASKFFVIIPIIGAFVALGLEHVIANFCLFSITLFASDPVPAALTAGNVALNWILVWIGNLIGGGLLVGGVYSWLNRGPEAYRD</sequence>
<evidence type="ECO:0000313" key="7">
    <source>
        <dbReference type="Proteomes" id="UP000603369"/>
    </source>
</evidence>
<evidence type="ECO:0000256" key="4">
    <source>
        <dbReference type="ARBA" id="ARBA00023136"/>
    </source>
</evidence>
<evidence type="ECO:0000256" key="5">
    <source>
        <dbReference type="SAM" id="Phobius"/>
    </source>
</evidence>
<proteinExistence type="predicted"/>
<keyword evidence="7" id="KW-1185">Reference proteome</keyword>
<dbReference type="EMBL" id="JAEHFL010000016">
    <property type="protein sequence ID" value="MBK3428891.1"/>
    <property type="molecule type" value="Genomic_DNA"/>
</dbReference>
<feature type="transmembrane region" description="Helical" evidence="5">
    <location>
        <begin position="182"/>
        <end position="211"/>
    </location>
</feature>
<keyword evidence="4 5" id="KW-0472">Membrane</keyword>
<dbReference type="Pfam" id="PF01226">
    <property type="entry name" value="Form_Nir_trans"/>
    <property type="match status" value="1"/>
</dbReference>
<dbReference type="InterPro" id="IPR023271">
    <property type="entry name" value="Aquaporin-like"/>
</dbReference>
<feature type="transmembrane region" description="Helical" evidence="5">
    <location>
        <begin position="31"/>
        <end position="50"/>
    </location>
</feature>
<accession>A0A8I1HS39</accession>
<evidence type="ECO:0000256" key="2">
    <source>
        <dbReference type="ARBA" id="ARBA00022692"/>
    </source>
</evidence>
<dbReference type="Proteomes" id="UP000603369">
    <property type="component" value="Unassembled WGS sequence"/>
</dbReference>
<reference evidence="6 7" key="1">
    <citation type="submission" date="2020-12" db="EMBL/GenBank/DDBJ databases">
        <title>Draft genome sequence of the commensal strain Corynebacterium tuberculostearicum MFP09/CIP 102622 isolated from human skin.</title>
        <authorList>
            <person name="Boukerb A.M."/>
            <person name="Janvier X."/>
            <person name="Feuilloley M.G.J."/>
            <person name="Groboillot A."/>
        </authorList>
    </citation>
    <scope>NUCLEOTIDE SEQUENCE [LARGE SCALE GENOMIC DNA]</scope>
    <source>
        <strain evidence="6 7">CIP 102622</strain>
    </source>
</reference>
<evidence type="ECO:0000256" key="3">
    <source>
        <dbReference type="ARBA" id="ARBA00022989"/>
    </source>
</evidence>
<comment type="caution">
    <text evidence="6">The sequence shown here is derived from an EMBL/GenBank/DDBJ whole genome shotgun (WGS) entry which is preliminary data.</text>
</comment>
<organism evidence="6 7">
    <name type="scientific">Corynebacterium tuberculostearicum</name>
    <dbReference type="NCBI Taxonomy" id="38304"/>
    <lineage>
        <taxon>Bacteria</taxon>
        <taxon>Bacillati</taxon>
        <taxon>Actinomycetota</taxon>
        <taxon>Actinomycetes</taxon>
        <taxon>Mycobacteriales</taxon>
        <taxon>Corynebacteriaceae</taxon>
        <taxon>Corynebacterium</taxon>
    </lineage>
</organism>
<feature type="transmembrane region" description="Helical" evidence="5">
    <location>
        <begin position="56"/>
        <end position="81"/>
    </location>
</feature>
<comment type="subcellular location">
    <subcellularLocation>
        <location evidence="1">Membrane</location>
        <topology evidence="1">Multi-pass membrane protein</topology>
    </subcellularLocation>
</comment>
<dbReference type="GO" id="GO:0005886">
    <property type="term" value="C:plasma membrane"/>
    <property type="evidence" value="ECO:0007669"/>
    <property type="project" value="TreeGrafter"/>
</dbReference>
<evidence type="ECO:0000313" key="6">
    <source>
        <dbReference type="EMBL" id="MBK3428891.1"/>
    </source>
</evidence>
<feature type="transmembrane region" description="Helical" evidence="5">
    <location>
        <begin position="102"/>
        <end position="126"/>
    </location>
</feature>
<feature type="transmembrane region" description="Helical" evidence="5">
    <location>
        <begin position="154"/>
        <end position="175"/>
    </location>
</feature>
<dbReference type="Gene3D" id="1.20.1080.10">
    <property type="entry name" value="Glycerol uptake facilitator protein"/>
    <property type="match status" value="1"/>
</dbReference>
<dbReference type="GO" id="GO:0015499">
    <property type="term" value="F:formate transmembrane transporter activity"/>
    <property type="evidence" value="ECO:0007669"/>
    <property type="project" value="TreeGrafter"/>
</dbReference>
<dbReference type="InterPro" id="IPR000292">
    <property type="entry name" value="For/NO2_transpt"/>
</dbReference>
<feature type="transmembrane region" description="Helical" evidence="5">
    <location>
        <begin position="231"/>
        <end position="252"/>
    </location>
</feature>
<evidence type="ECO:0000256" key="1">
    <source>
        <dbReference type="ARBA" id="ARBA00004141"/>
    </source>
</evidence>
<gene>
    <name evidence="6" type="ORF">JDP02_10290</name>
</gene>
<keyword evidence="3 5" id="KW-1133">Transmembrane helix</keyword>
<dbReference type="PANTHER" id="PTHR30520:SF8">
    <property type="entry name" value="NITRITE TRANSPORTER NIRC"/>
    <property type="match status" value="1"/>
</dbReference>
<name>A0A8I1HS39_9CORY</name>
<dbReference type="AlphaFoldDB" id="A0A8I1HS39"/>
<dbReference type="RefSeq" id="WP_200436218.1">
    <property type="nucleotide sequence ID" value="NZ_JAEHFL010000016.1"/>
</dbReference>
<keyword evidence="2 5" id="KW-0812">Transmembrane</keyword>
<protein>
    <submittedName>
        <fullName evidence="6">Formate/nitrite transporter family protein</fullName>
    </submittedName>
</protein>
<dbReference type="PANTHER" id="PTHR30520">
    <property type="entry name" value="FORMATE TRANSPORTER-RELATED"/>
    <property type="match status" value="1"/>
</dbReference>